<evidence type="ECO:0000259" key="3">
    <source>
        <dbReference type="Pfam" id="PF01648"/>
    </source>
</evidence>
<evidence type="ECO:0000256" key="2">
    <source>
        <dbReference type="ARBA" id="ARBA00022679"/>
    </source>
</evidence>
<evidence type="ECO:0000313" key="4">
    <source>
        <dbReference type="EMBL" id="GAA4057075.1"/>
    </source>
</evidence>
<feature type="domain" description="4'-phosphopantetheinyl transferase" evidence="3">
    <location>
        <begin position="98"/>
        <end position="162"/>
    </location>
</feature>
<dbReference type="InterPro" id="IPR037143">
    <property type="entry name" value="4-PPantetheinyl_Trfase_dom_sf"/>
</dbReference>
<reference evidence="5" key="1">
    <citation type="journal article" date="2019" name="Int. J. Syst. Evol. Microbiol.">
        <title>The Global Catalogue of Microorganisms (GCM) 10K type strain sequencing project: providing services to taxonomists for standard genome sequencing and annotation.</title>
        <authorList>
            <consortium name="The Broad Institute Genomics Platform"/>
            <consortium name="The Broad Institute Genome Sequencing Center for Infectious Disease"/>
            <person name="Wu L."/>
            <person name="Ma J."/>
        </authorList>
    </citation>
    <scope>NUCLEOTIDE SEQUENCE [LARGE SCALE GENOMIC DNA]</scope>
    <source>
        <strain evidence="5">JCM 16702</strain>
    </source>
</reference>
<keyword evidence="5" id="KW-1185">Reference proteome</keyword>
<gene>
    <name evidence="4" type="ORF">GCM10022214_06120</name>
</gene>
<evidence type="ECO:0000313" key="5">
    <source>
        <dbReference type="Proteomes" id="UP001500683"/>
    </source>
</evidence>
<proteinExistence type="inferred from homology"/>
<dbReference type="EMBL" id="BAAAZG010000001">
    <property type="protein sequence ID" value="GAA4057075.1"/>
    <property type="molecule type" value="Genomic_DNA"/>
</dbReference>
<dbReference type="Proteomes" id="UP001500683">
    <property type="component" value="Unassembled WGS sequence"/>
</dbReference>
<dbReference type="PANTHER" id="PTHR12215">
    <property type="entry name" value="PHOSPHOPANTETHEINE TRANSFERASE"/>
    <property type="match status" value="1"/>
</dbReference>
<dbReference type="RefSeq" id="WP_344940169.1">
    <property type="nucleotide sequence ID" value="NZ_BAAAZG010000001.1"/>
</dbReference>
<comment type="similarity">
    <text evidence="1">Belongs to the P-Pant transferase superfamily. Gsp/Sfp/HetI/AcpT family.</text>
</comment>
<dbReference type="Gene3D" id="3.90.470.20">
    <property type="entry name" value="4'-phosphopantetheinyl transferase domain"/>
    <property type="match status" value="1"/>
</dbReference>
<accession>A0ABP7V0S4</accession>
<keyword evidence="2" id="KW-0808">Transferase</keyword>
<evidence type="ECO:0000256" key="1">
    <source>
        <dbReference type="ARBA" id="ARBA00010990"/>
    </source>
</evidence>
<dbReference type="InterPro" id="IPR008278">
    <property type="entry name" value="4-PPantetheinyl_Trfase_dom"/>
</dbReference>
<dbReference type="PANTHER" id="PTHR12215:SF10">
    <property type="entry name" value="L-AMINOADIPATE-SEMIALDEHYDE DEHYDROGENASE-PHOSPHOPANTETHEINYL TRANSFERASE"/>
    <property type="match status" value="1"/>
</dbReference>
<organism evidence="4 5">
    <name type="scientific">Actinomadura miaoliensis</name>
    <dbReference type="NCBI Taxonomy" id="430685"/>
    <lineage>
        <taxon>Bacteria</taxon>
        <taxon>Bacillati</taxon>
        <taxon>Actinomycetota</taxon>
        <taxon>Actinomycetes</taxon>
        <taxon>Streptosporangiales</taxon>
        <taxon>Thermomonosporaceae</taxon>
        <taxon>Actinomadura</taxon>
    </lineage>
</organism>
<protein>
    <recommendedName>
        <fullName evidence="3">4'-phosphopantetheinyl transferase domain-containing protein</fullName>
    </recommendedName>
</protein>
<name>A0ABP7V0S4_9ACTN</name>
<comment type="caution">
    <text evidence="4">The sequence shown here is derived from an EMBL/GenBank/DDBJ whole genome shotgun (WGS) entry which is preliminary data.</text>
</comment>
<dbReference type="Pfam" id="PF01648">
    <property type="entry name" value="ACPS"/>
    <property type="match status" value="1"/>
</dbReference>
<dbReference type="SUPFAM" id="SSF56214">
    <property type="entry name" value="4'-phosphopantetheinyl transferase"/>
    <property type="match status" value="2"/>
</dbReference>
<sequence>MTATAGPGNPDLRAVALPDVAAVVLLCPSGAGTGDGPLPAVLRAAVERLGLRAPRLVRREPSGRPYLAHPDGRRWDVDFNISHSGGLVGVAVGVGGRLGLDVQEAPGPGWERIARRWLHPRERRRIDALPPAEGRREFTRVWAVREARCKATGRGLAGFRSPGAVADAACGHLDGVTWRELPVPDGYAAALAFAGGHGRDWLARPVVIAPAAPGMPLQEVRCTR</sequence>
<dbReference type="InterPro" id="IPR050559">
    <property type="entry name" value="P-Pant_transferase_sf"/>
</dbReference>